<dbReference type="AlphaFoldDB" id="A0AAN6NFY0"/>
<reference evidence="3" key="1">
    <citation type="journal article" date="2023" name="Mol. Phylogenet. Evol.">
        <title>Genome-scale phylogeny and comparative genomics of the fungal order Sordariales.</title>
        <authorList>
            <person name="Hensen N."/>
            <person name="Bonometti L."/>
            <person name="Westerberg I."/>
            <person name="Brannstrom I.O."/>
            <person name="Guillou S."/>
            <person name="Cros-Aarteil S."/>
            <person name="Calhoun S."/>
            <person name="Haridas S."/>
            <person name="Kuo A."/>
            <person name="Mondo S."/>
            <person name="Pangilinan J."/>
            <person name="Riley R."/>
            <person name="LaButti K."/>
            <person name="Andreopoulos B."/>
            <person name="Lipzen A."/>
            <person name="Chen C."/>
            <person name="Yan M."/>
            <person name="Daum C."/>
            <person name="Ng V."/>
            <person name="Clum A."/>
            <person name="Steindorff A."/>
            <person name="Ohm R.A."/>
            <person name="Martin F."/>
            <person name="Silar P."/>
            <person name="Natvig D.O."/>
            <person name="Lalanne C."/>
            <person name="Gautier V."/>
            <person name="Ament-Velasquez S.L."/>
            <person name="Kruys A."/>
            <person name="Hutchinson M.I."/>
            <person name="Powell A.J."/>
            <person name="Barry K."/>
            <person name="Miller A.N."/>
            <person name="Grigoriev I.V."/>
            <person name="Debuchy R."/>
            <person name="Gladieux P."/>
            <person name="Hiltunen Thoren M."/>
            <person name="Johannesson H."/>
        </authorList>
    </citation>
    <scope>NUCLEOTIDE SEQUENCE [LARGE SCALE GENOMIC DNA]</scope>
    <source>
        <strain evidence="3">CBS 340.73</strain>
    </source>
</reference>
<evidence type="ECO:0000313" key="2">
    <source>
        <dbReference type="EMBL" id="KAK3944098.1"/>
    </source>
</evidence>
<sequence length="129" mass="14170">MESRVRTMRMCTVSSEIAADPPSLAVKSARSEVGVTEPGEHFRFAPPKLFVGKRSSQTSSRRPIEAIAPVSLTRPGRGSTRRGRPKKRARDGRADIRALPNYNSDPIEDIQEEDDHPSSIFGALELVGN</sequence>
<feature type="compositionally biased region" description="Acidic residues" evidence="1">
    <location>
        <begin position="106"/>
        <end position="115"/>
    </location>
</feature>
<gene>
    <name evidence="2" type="ORF">QBC46DRAFT_375338</name>
</gene>
<feature type="region of interest" description="Disordered" evidence="1">
    <location>
        <begin position="53"/>
        <end position="116"/>
    </location>
</feature>
<dbReference type="Proteomes" id="UP001303473">
    <property type="component" value="Unassembled WGS sequence"/>
</dbReference>
<feature type="non-terminal residue" evidence="2">
    <location>
        <position position="1"/>
    </location>
</feature>
<evidence type="ECO:0000256" key="1">
    <source>
        <dbReference type="SAM" id="MobiDB-lite"/>
    </source>
</evidence>
<evidence type="ECO:0000313" key="3">
    <source>
        <dbReference type="Proteomes" id="UP001303473"/>
    </source>
</evidence>
<name>A0AAN6NFY0_9PEZI</name>
<comment type="caution">
    <text evidence="2">The sequence shown here is derived from an EMBL/GenBank/DDBJ whole genome shotgun (WGS) entry which is preliminary data.</text>
</comment>
<organism evidence="2 3">
    <name type="scientific">Diplogelasinospora grovesii</name>
    <dbReference type="NCBI Taxonomy" id="303347"/>
    <lineage>
        <taxon>Eukaryota</taxon>
        <taxon>Fungi</taxon>
        <taxon>Dikarya</taxon>
        <taxon>Ascomycota</taxon>
        <taxon>Pezizomycotina</taxon>
        <taxon>Sordariomycetes</taxon>
        <taxon>Sordariomycetidae</taxon>
        <taxon>Sordariales</taxon>
        <taxon>Diplogelasinosporaceae</taxon>
        <taxon>Diplogelasinospora</taxon>
    </lineage>
</organism>
<protein>
    <submittedName>
        <fullName evidence="2">Uncharacterized protein</fullName>
    </submittedName>
</protein>
<feature type="compositionally biased region" description="Basic residues" evidence="1">
    <location>
        <begin position="79"/>
        <end position="90"/>
    </location>
</feature>
<accession>A0AAN6NFY0</accession>
<proteinExistence type="predicted"/>
<dbReference type="EMBL" id="MU853761">
    <property type="protein sequence ID" value="KAK3944098.1"/>
    <property type="molecule type" value="Genomic_DNA"/>
</dbReference>
<keyword evidence="3" id="KW-1185">Reference proteome</keyword>